<dbReference type="AlphaFoldDB" id="A0A9W5VI64"/>
<feature type="region of interest" description="Disordered" evidence="1">
    <location>
        <begin position="22"/>
        <end position="108"/>
    </location>
</feature>
<feature type="compositionally biased region" description="Polar residues" evidence="1">
    <location>
        <begin position="22"/>
        <end position="32"/>
    </location>
</feature>
<dbReference type="RefSeq" id="WP_016099703.1">
    <property type="nucleotide sequence ID" value="NZ_KB976550.1"/>
</dbReference>
<organism evidence="3 4">
    <name type="scientific">Bacillus cereus HuB4-4</name>
    <dbReference type="NCBI Taxonomy" id="1053211"/>
    <lineage>
        <taxon>Bacteria</taxon>
        <taxon>Bacillati</taxon>
        <taxon>Bacillota</taxon>
        <taxon>Bacilli</taxon>
        <taxon>Bacillales</taxon>
        <taxon>Bacillaceae</taxon>
        <taxon>Bacillus</taxon>
        <taxon>Bacillus cereus group</taxon>
    </lineage>
</organism>
<gene>
    <name evidence="3" type="ORF">IGM_06673</name>
</gene>
<dbReference type="Proteomes" id="UP000014009">
    <property type="component" value="Unassembled WGS sequence"/>
</dbReference>
<feature type="signal peptide" evidence="2">
    <location>
        <begin position="1"/>
        <end position="27"/>
    </location>
</feature>
<reference evidence="3 4" key="1">
    <citation type="submission" date="2012-12" db="EMBL/GenBank/DDBJ databases">
        <title>The Genome Sequence of Bacillus cereus HuB4-4.</title>
        <authorList>
            <consortium name="The Broad Institute Genome Sequencing Platform"/>
            <consortium name="The Broad Institute Genome Sequencing Center for Infectious Disease"/>
            <person name="Feldgarden M."/>
            <person name="Van der Auwera G.A."/>
            <person name="Mahillon J."/>
            <person name="Duprez V."/>
            <person name="Timmery S."/>
            <person name="Mattelet C."/>
            <person name="Dierick K."/>
            <person name="Sun M."/>
            <person name="Yu Z."/>
            <person name="Zhu L."/>
            <person name="Hu X."/>
            <person name="Shank E.B."/>
            <person name="Swiecicka I."/>
            <person name="Hansen B.M."/>
            <person name="Andrup L."/>
            <person name="Walker B."/>
            <person name="Young S.K."/>
            <person name="Zeng Q."/>
            <person name="Gargeya S."/>
            <person name="Fitzgerald M."/>
            <person name="Haas B."/>
            <person name="Abouelleil A."/>
            <person name="Alvarado L."/>
            <person name="Arachchi H.M."/>
            <person name="Berlin A.M."/>
            <person name="Chapman S.B."/>
            <person name="Dewar J."/>
            <person name="Goldberg J."/>
            <person name="Griggs A."/>
            <person name="Gujja S."/>
            <person name="Hansen M."/>
            <person name="Howarth C."/>
            <person name="Imamovic A."/>
            <person name="Larimer J."/>
            <person name="McCowan C."/>
            <person name="Murphy C."/>
            <person name="Neiman D."/>
            <person name="Pearson M."/>
            <person name="Priest M."/>
            <person name="Roberts A."/>
            <person name="Saif S."/>
            <person name="Shea T."/>
            <person name="Sisk P."/>
            <person name="Sykes S."/>
            <person name="Wortman J."/>
            <person name="Nusbaum C."/>
            <person name="Birren B."/>
        </authorList>
    </citation>
    <scope>NUCLEOTIDE SEQUENCE [LARGE SCALE GENOMIC DNA]</scope>
    <source>
        <strain evidence="3 4">HuB4-4</strain>
    </source>
</reference>
<dbReference type="PROSITE" id="PS51257">
    <property type="entry name" value="PROKAR_LIPOPROTEIN"/>
    <property type="match status" value="1"/>
</dbReference>
<evidence type="ECO:0000256" key="2">
    <source>
        <dbReference type="SAM" id="SignalP"/>
    </source>
</evidence>
<name>A0A9W5VI64_BACCE</name>
<accession>A0A9W5VI64</accession>
<evidence type="ECO:0000313" key="3">
    <source>
        <dbReference type="EMBL" id="EOP78388.1"/>
    </source>
</evidence>
<comment type="caution">
    <text evidence="3">The sequence shown here is derived from an EMBL/GenBank/DDBJ whole genome shotgun (WGS) entry which is preliminary data.</text>
</comment>
<protein>
    <submittedName>
        <fullName evidence="3">Uncharacterized protein</fullName>
    </submittedName>
</protein>
<proteinExistence type="predicted"/>
<keyword evidence="2" id="KW-0732">Signal</keyword>
<feature type="compositionally biased region" description="Basic and acidic residues" evidence="1">
    <location>
        <begin position="33"/>
        <end position="92"/>
    </location>
</feature>
<evidence type="ECO:0000313" key="4">
    <source>
        <dbReference type="Proteomes" id="UP000014009"/>
    </source>
</evidence>
<feature type="chain" id="PRO_5040816557" evidence="2">
    <location>
        <begin position="28"/>
        <end position="248"/>
    </location>
</feature>
<evidence type="ECO:0000256" key="1">
    <source>
        <dbReference type="SAM" id="MobiDB-lite"/>
    </source>
</evidence>
<sequence length="248" mass="28273">MKHKLLIALTSCALIMGLAACSSNETASTSNDSKTEEKARKAEEKEKVKKEKEEQKEAEKQRKQQEKEKKEQEKKATEEQKKRQEESRKQENSKPVGTDKATYETEIKPTIDEMVKEYDEIWNQDWRPIWGEAGKDPESLDKNALKENMESVTNRYDALSKKNTAFKGGSKLTDPVLKEKIEKFRVDFGLATNYRSNAGRAVTQGLKGLAPMKDRMDEAQKSIKLSDQKLINAVASLTEVESKLDVKR</sequence>
<dbReference type="EMBL" id="AHEF01000106">
    <property type="protein sequence ID" value="EOP78388.1"/>
    <property type="molecule type" value="Genomic_DNA"/>
</dbReference>